<accession>A0A8K0CSJ5</accession>
<evidence type="ECO:0000313" key="1">
    <source>
        <dbReference type="EMBL" id="KAF2890552.1"/>
    </source>
</evidence>
<sequence length="323" mass="36493">MANVLRINIKRYCCTSLPVCRSNNLISESWRENKCAEATSLSRATSFNRTLFFKNLKEVIEKHNLTALQIYNCDEAGVTNVHKPPKILAHKHQKQVGKVTSTEEVKNFKAHMLIGAPTGSSGAAYPIGYYNKVADEWMLNHPGTPMSIYDIASVTGQAFPLAFTPTTITKSFKKSVIYPYNSEVFQDSDFLSSYVSNRIEVANIEIVTFAQNKGTSVIFDINTPSTSRSGCSKEMVSPELVRPHFRASPRKISKTNKAMLNDFLRLEPSHFEGYNNDIWLQQWGDFAHSQSPSGSRQRSISWKTVLEKEKHQLAAQKPRFDPY</sequence>
<proteinExistence type="predicted"/>
<organism evidence="1 2">
    <name type="scientific">Ignelater luminosus</name>
    <name type="common">Cucubano</name>
    <name type="synonym">Pyrophorus luminosus</name>
    <dbReference type="NCBI Taxonomy" id="2038154"/>
    <lineage>
        <taxon>Eukaryota</taxon>
        <taxon>Metazoa</taxon>
        <taxon>Ecdysozoa</taxon>
        <taxon>Arthropoda</taxon>
        <taxon>Hexapoda</taxon>
        <taxon>Insecta</taxon>
        <taxon>Pterygota</taxon>
        <taxon>Neoptera</taxon>
        <taxon>Endopterygota</taxon>
        <taxon>Coleoptera</taxon>
        <taxon>Polyphaga</taxon>
        <taxon>Elateriformia</taxon>
        <taxon>Elateroidea</taxon>
        <taxon>Elateridae</taxon>
        <taxon>Agrypninae</taxon>
        <taxon>Pyrophorini</taxon>
        <taxon>Ignelater</taxon>
    </lineage>
</organism>
<dbReference type="EMBL" id="VTPC01050226">
    <property type="protein sequence ID" value="KAF2890552.1"/>
    <property type="molecule type" value="Genomic_DNA"/>
</dbReference>
<reference evidence="1" key="1">
    <citation type="submission" date="2019-08" db="EMBL/GenBank/DDBJ databases">
        <title>The genome of the North American firefly Photinus pyralis.</title>
        <authorList>
            <consortium name="Photinus pyralis genome working group"/>
            <person name="Fallon T.R."/>
            <person name="Sander Lower S.E."/>
            <person name="Weng J.-K."/>
        </authorList>
    </citation>
    <scope>NUCLEOTIDE SEQUENCE</scope>
    <source>
        <strain evidence="1">TRF0915ILg1</strain>
        <tissue evidence="1">Whole body</tissue>
    </source>
</reference>
<gene>
    <name evidence="1" type="ORF">ILUMI_15621</name>
</gene>
<dbReference type="Proteomes" id="UP000801492">
    <property type="component" value="Unassembled WGS sequence"/>
</dbReference>
<comment type="caution">
    <text evidence="1">The sequence shown here is derived from an EMBL/GenBank/DDBJ whole genome shotgun (WGS) entry which is preliminary data.</text>
</comment>
<keyword evidence="2" id="KW-1185">Reference proteome</keyword>
<evidence type="ECO:0000313" key="2">
    <source>
        <dbReference type="Proteomes" id="UP000801492"/>
    </source>
</evidence>
<dbReference type="AlphaFoldDB" id="A0A8K0CSJ5"/>
<protein>
    <submittedName>
        <fullName evidence="1">Uncharacterized protein</fullName>
    </submittedName>
</protein>
<name>A0A8K0CSJ5_IGNLU</name>